<evidence type="ECO:0000313" key="2">
    <source>
        <dbReference type="EMBL" id="HJF17633.1"/>
    </source>
</evidence>
<protein>
    <submittedName>
        <fullName evidence="2">Uncharacterized protein</fullName>
    </submittedName>
</protein>
<feature type="signal peptide" evidence="1">
    <location>
        <begin position="1"/>
        <end position="36"/>
    </location>
</feature>
<organism evidence="2 3">
    <name type="scientific">Aeriscardovia aeriphila</name>
    <dbReference type="NCBI Taxonomy" id="218139"/>
    <lineage>
        <taxon>Bacteria</taxon>
        <taxon>Bacillati</taxon>
        <taxon>Actinomycetota</taxon>
        <taxon>Actinomycetes</taxon>
        <taxon>Bifidobacteriales</taxon>
        <taxon>Bifidobacteriaceae</taxon>
        <taxon>Aeriscardovia</taxon>
    </lineage>
</organism>
<dbReference type="AlphaFoldDB" id="A0A921KAJ8"/>
<reference evidence="2" key="2">
    <citation type="submission" date="2021-09" db="EMBL/GenBank/DDBJ databases">
        <authorList>
            <person name="Gilroy R."/>
        </authorList>
    </citation>
    <scope>NUCLEOTIDE SEQUENCE</scope>
    <source>
        <strain evidence="2">578</strain>
    </source>
</reference>
<name>A0A921KAJ8_9BIFI</name>
<evidence type="ECO:0000256" key="1">
    <source>
        <dbReference type="SAM" id="SignalP"/>
    </source>
</evidence>
<dbReference type="EMBL" id="DYWK01000002">
    <property type="protein sequence ID" value="HJF17633.1"/>
    <property type="molecule type" value="Genomic_DNA"/>
</dbReference>
<keyword evidence="1" id="KW-0732">Signal</keyword>
<sequence>MQTYHFAHRFSRRLALASALAVVVMGSVGTPGLAMADSASAHASAAHSSSEATHSGSHVALAHSAAAHSRSVSEPTPAWQTGFFPRNTSALLASSRAFALLNTCTSHCGQASLQAAALLAALPDFSLEDGTVRTRALRTLDSRFSRIISTAEITSSDNLKGSQQASPAQTSVSAELSTRLPRHLAGAFAASYDRLAMAQKYLIIRYSHVELKQDMLLNVQASEMFAAPFAQAHEADPREKAYNWAPLASNPATVVDKATGLPAPTLAVLYMDAALEQAHALEETPPITSLSNSDRMLLLSSVTRLALRAYQLGYPLILTAN</sequence>
<dbReference type="Proteomes" id="UP000715651">
    <property type="component" value="Unassembled WGS sequence"/>
</dbReference>
<feature type="chain" id="PRO_5036881192" evidence="1">
    <location>
        <begin position="37"/>
        <end position="321"/>
    </location>
</feature>
<accession>A0A921KAJ8</accession>
<proteinExistence type="predicted"/>
<evidence type="ECO:0000313" key="3">
    <source>
        <dbReference type="Proteomes" id="UP000715651"/>
    </source>
</evidence>
<reference evidence="2" key="1">
    <citation type="journal article" date="2021" name="PeerJ">
        <title>Extensive microbial diversity within the chicken gut microbiome revealed by metagenomics and culture.</title>
        <authorList>
            <person name="Gilroy R."/>
            <person name="Ravi A."/>
            <person name="Getino M."/>
            <person name="Pursley I."/>
            <person name="Horton D.L."/>
            <person name="Alikhan N.F."/>
            <person name="Baker D."/>
            <person name="Gharbi K."/>
            <person name="Hall N."/>
            <person name="Watson M."/>
            <person name="Adriaenssens E.M."/>
            <person name="Foster-Nyarko E."/>
            <person name="Jarju S."/>
            <person name="Secka A."/>
            <person name="Antonio M."/>
            <person name="Oren A."/>
            <person name="Chaudhuri R.R."/>
            <person name="La Ragione R."/>
            <person name="Hildebrand F."/>
            <person name="Pallen M.J."/>
        </authorList>
    </citation>
    <scope>NUCLEOTIDE SEQUENCE</scope>
    <source>
        <strain evidence="2">578</strain>
    </source>
</reference>
<gene>
    <name evidence="2" type="ORF">K8U78_00405</name>
</gene>
<comment type="caution">
    <text evidence="2">The sequence shown here is derived from an EMBL/GenBank/DDBJ whole genome shotgun (WGS) entry which is preliminary data.</text>
</comment>